<evidence type="ECO:0000259" key="5">
    <source>
        <dbReference type="SMART" id="SM00507"/>
    </source>
</evidence>
<dbReference type="AlphaFoldDB" id="A0A1R0XBJ4"/>
<evidence type="ECO:0000256" key="2">
    <source>
        <dbReference type="ARBA" id="ARBA00022801"/>
    </source>
</evidence>
<evidence type="ECO:0000313" key="7">
    <source>
        <dbReference type="Proteomes" id="UP000187465"/>
    </source>
</evidence>
<dbReference type="GO" id="GO:0008270">
    <property type="term" value="F:zinc ion binding"/>
    <property type="evidence" value="ECO:0007669"/>
    <property type="project" value="InterPro"/>
</dbReference>
<dbReference type="Pfam" id="PF01844">
    <property type="entry name" value="HNH"/>
    <property type="match status" value="1"/>
</dbReference>
<feature type="domain" description="HNH nuclease" evidence="5">
    <location>
        <begin position="46"/>
        <end position="102"/>
    </location>
</feature>
<gene>
    <name evidence="6" type="ORF">BJP51_16685</name>
</gene>
<protein>
    <recommendedName>
        <fullName evidence="4">Putative HNH nuclease YajD</fullName>
    </recommendedName>
</protein>
<proteinExistence type="inferred from homology"/>
<dbReference type="CDD" id="cd00085">
    <property type="entry name" value="HNHc"/>
    <property type="match status" value="1"/>
</dbReference>
<evidence type="ECO:0000256" key="3">
    <source>
        <dbReference type="ARBA" id="ARBA00038412"/>
    </source>
</evidence>
<dbReference type="Gene3D" id="1.10.30.50">
    <property type="match status" value="1"/>
</dbReference>
<sequence length="115" mass="12824">MKKFCRKSGCKSLVVGGYCEDHKDLDKQYEQQRGSAAERGYDSKWKVARARFLRSHPLCVHCELAGLVTAATVVDHIIPHKGNLRLFWDVSNWQSLCASCHGVKTVKEDGGFGNG</sequence>
<evidence type="ECO:0000256" key="4">
    <source>
        <dbReference type="ARBA" id="ARBA00040194"/>
    </source>
</evidence>
<comment type="similarity">
    <text evidence="3">Belongs to the HNH nuclease family.</text>
</comment>
<accession>A0A1R0XBJ4</accession>
<dbReference type="EMBL" id="MKQP01000018">
    <property type="protein sequence ID" value="OMD32252.1"/>
    <property type="molecule type" value="Genomic_DNA"/>
</dbReference>
<dbReference type="SMART" id="SM00507">
    <property type="entry name" value="HNHc"/>
    <property type="match status" value="1"/>
</dbReference>
<keyword evidence="2" id="KW-0378">Hydrolase</keyword>
<name>A0A1R0XBJ4_9BACL</name>
<dbReference type="PANTHER" id="PTHR41286">
    <property type="entry name" value="HNH NUCLEASE YAJD-RELATED"/>
    <property type="match status" value="1"/>
</dbReference>
<dbReference type="InterPro" id="IPR002711">
    <property type="entry name" value="HNH"/>
</dbReference>
<evidence type="ECO:0000256" key="1">
    <source>
        <dbReference type="ARBA" id="ARBA00022722"/>
    </source>
</evidence>
<comment type="caution">
    <text evidence="6">The sequence shown here is derived from an EMBL/GenBank/DDBJ whole genome shotgun (WGS) entry which is preliminary data.</text>
</comment>
<dbReference type="GO" id="GO:0016787">
    <property type="term" value="F:hydrolase activity"/>
    <property type="evidence" value="ECO:0007669"/>
    <property type="project" value="UniProtKB-KW"/>
</dbReference>
<dbReference type="GO" id="GO:0003676">
    <property type="term" value="F:nucleic acid binding"/>
    <property type="evidence" value="ECO:0007669"/>
    <property type="project" value="InterPro"/>
</dbReference>
<keyword evidence="6" id="KW-0255">Endonuclease</keyword>
<dbReference type="GO" id="GO:0005829">
    <property type="term" value="C:cytosol"/>
    <property type="evidence" value="ECO:0007669"/>
    <property type="project" value="TreeGrafter"/>
</dbReference>
<keyword evidence="1" id="KW-0540">Nuclease</keyword>
<dbReference type="InterPro" id="IPR003615">
    <property type="entry name" value="HNH_nuc"/>
</dbReference>
<dbReference type="PANTHER" id="PTHR41286:SF1">
    <property type="entry name" value="HNH NUCLEASE YAJD-RELATED"/>
    <property type="match status" value="1"/>
</dbReference>
<dbReference type="Proteomes" id="UP000187465">
    <property type="component" value="Unassembled WGS sequence"/>
</dbReference>
<evidence type="ECO:0000313" key="6">
    <source>
        <dbReference type="EMBL" id="OMD32252.1"/>
    </source>
</evidence>
<organism evidence="6 7">
    <name type="scientific">Paenibacillus odorifer</name>
    <dbReference type="NCBI Taxonomy" id="189426"/>
    <lineage>
        <taxon>Bacteria</taxon>
        <taxon>Bacillati</taxon>
        <taxon>Bacillota</taxon>
        <taxon>Bacilli</taxon>
        <taxon>Bacillales</taxon>
        <taxon>Paenibacillaceae</taxon>
        <taxon>Paenibacillus</taxon>
    </lineage>
</organism>
<dbReference type="GO" id="GO:0004519">
    <property type="term" value="F:endonuclease activity"/>
    <property type="evidence" value="ECO:0007669"/>
    <property type="project" value="UniProtKB-KW"/>
</dbReference>
<reference evidence="6 7" key="1">
    <citation type="submission" date="2016-10" db="EMBL/GenBank/DDBJ databases">
        <title>Paenibacillus species isolates.</title>
        <authorList>
            <person name="Beno S.M."/>
        </authorList>
    </citation>
    <scope>NUCLEOTIDE SEQUENCE [LARGE SCALE GENOMIC DNA]</scope>
    <source>
        <strain evidence="6 7">FSL H7-0604</strain>
    </source>
</reference>